<name>A0A0L0BWD4_LUCCU</name>
<keyword evidence="1" id="KW-0812">Transmembrane</keyword>
<proteinExistence type="predicted"/>
<feature type="transmembrane region" description="Helical" evidence="1">
    <location>
        <begin position="6"/>
        <end position="30"/>
    </location>
</feature>
<accession>A0A0L0BWD4</accession>
<keyword evidence="1" id="KW-0472">Membrane</keyword>
<comment type="caution">
    <text evidence="2">The sequence shown here is derived from an EMBL/GenBank/DDBJ whole genome shotgun (WGS) entry which is preliminary data.</text>
</comment>
<reference evidence="2 3" key="1">
    <citation type="journal article" date="2015" name="Nat. Commun.">
        <title>Lucilia cuprina genome unlocks parasitic fly biology to underpin future interventions.</title>
        <authorList>
            <person name="Anstead C.A."/>
            <person name="Korhonen P.K."/>
            <person name="Young N.D."/>
            <person name="Hall R.S."/>
            <person name="Jex A.R."/>
            <person name="Murali S.C."/>
            <person name="Hughes D.S."/>
            <person name="Lee S.F."/>
            <person name="Perry T."/>
            <person name="Stroehlein A.J."/>
            <person name="Ansell B.R."/>
            <person name="Breugelmans B."/>
            <person name="Hofmann A."/>
            <person name="Qu J."/>
            <person name="Dugan S."/>
            <person name="Lee S.L."/>
            <person name="Chao H."/>
            <person name="Dinh H."/>
            <person name="Han Y."/>
            <person name="Doddapaneni H.V."/>
            <person name="Worley K.C."/>
            <person name="Muzny D.M."/>
            <person name="Ioannidis P."/>
            <person name="Waterhouse R.M."/>
            <person name="Zdobnov E.M."/>
            <person name="James P.J."/>
            <person name="Bagnall N.H."/>
            <person name="Kotze A.C."/>
            <person name="Gibbs R.A."/>
            <person name="Richards S."/>
            <person name="Batterham P."/>
            <person name="Gasser R.B."/>
        </authorList>
    </citation>
    <scope>NUCLEOTIDE SEQUENCE [LARGE SCALE GENOMIC DNA]</scope>
    <source>
        <strain evidence="2 3">LS</strain>
        <tissue evidence="2">Full body</tissue>
    </source>
</reference>
<keyword evidence="1" id="KW-1133">Transmembrane helix</keyword>
<dbReference type="EMBL" id="JRES01001243">
    <property type="protein sequence ID" value="KNC24338.1"/>
    <property type="molecule type" value="Genomic_DNA"/>
</dbReference>
<evidence type="ECO:0000256" key="1">
    <source>
        <dbReference type="SAM" id="Phobius"/>
    </source>
</evidence>
<dbReference type="OrthoDB" id="7988943at2759"/>
<gene>
    <name evidence="2" type="ORF">FF38_04623</name>
</gene>
<keyword evidence="3" id="KW-1185">Reference proteome</keyword>
<evidence type="ECO:0000313" key="2">
    <source>
        <dbReference type="EMBL" id="KNC24338.1"/>
    </source>
</evidence>
<dbReference type="AlphaFoldDB" id="A0A0L0BWD4"/>
<sequence>MCVCLYVIPIAIITTVGFTCEVLWTIRLAFTRDDVRFLNKQMACEQVETRVGPMYPPPIRKFRVYNQKYENPKGVIAAIQTPTEEETQ</sequence>
<evidence type="ECO:0000313" key="3">
    <source>
        <dbReference type="Proteomes" id="UP000037069"/>
    </source>
</evidence>
<organism evidence="2 3">
    <name type="scientific">Lucilia cuprina</name>
    <name type="common">Green bottle fly</name>
    <name type="synonym">Australian sheep blowfly</name>
    <dbReference type="NCBI Taxonomy" id="7375"/>
    <lineage>
        <taxon>Eukaryota</taxon>
        <taxon>Metazoa</taxon>
        <taxon>Ecdysozoa</taxon>
        <taxon>Arthropoda</taxon>
        <taxon>Hexapoda</taxon>
        <taxon>Insecta</taxon>
        <taxon>Pterygota</taxon>
        <taxon>Neoptera</taxon>
        <taxon>Endopterygota</taxon>
        <taxon>Diptera</taxon>
        <taxon>Brachycera</taxon>
        <taxon>Muscomorpha</taxon>
        <taxon>Oestroidea</taxon>
        <taxon>Calliphoridae</taxon>
        <taxon>Luciliinae</taxon>
        <taxon>Lucilia</taxon>
    </lineage>
</organism>
<dbReference type="Proteomes" id="UP000037069">
    <property type="component" value="Unassembled WGS sequence"/>
</dbReference>
<protein>
    <submittedName>
        <fullName evidence="2">Uncharacterized protein</fullName>
    </submittedName>
</protein>